<dbReference type="GO" id="GO:0003677">
    <property type="term" value="F:DNA binding"/>
    <property type="evidence" value="ECO:0007669"/>
    <property type="project" value="InterPro"/>
</dbReference>
<dbReference type="Proteomes" id="UP000460412">
    <property type="component" value="Unassembled WGS sequence"/>
</dbReference>
<protein>
    <submittedName>
        <fullName evidence="2">Helix-turn-helix domain-containing protein</fullName>
    </submittedName>
</protein>
<dbReference type="InterPro" id="IPR010982">
    <property type="entry name" value="Lambda_DNA-bd_dom_sf"/>
</dbReference>
<dbReference type="SUPFAM" id="SSF47413">
    <property type="entry name" value="lambda repressor-like DNA-binding domains"/>
    <property type="match status" value="1"/>
</dbReference>
<evidence type="ECO:0000313" key="2">
    <source>
        <dbReference type="EMBL" id="MXP75654.1"/>
    </source>
</evidence>
<comment type="caution">
    <text evidence="2">The sequence shown here is derived from an EMBL/GenBank/DDBJ whole genome shotgun (WGS) entry which is preliminary data.</text>
</comment>
<evidence type="ECO:0000313" key="3">
    <source>
        <dbReference type="Proteomes" id="UP000460412"/>
    </source>
</evidence>
<name>A0A7X3SIS5_9FIRM</name>
<dbReference type="InterPro" id="IPR001387">
    <property type="entry name" value="Cro/C1-type_HTH"/>
</dbReference>
<organism evidence="2 3">
    <name type="scientific">Sporofaciens musculi</name>
    <dbReference type="NCBI Taxonomy" id="2681861"/>
    <lineage>
        <taxon>Bacteria</taxon>
        <taxon>Bacillati</taxon>
        <taxon>Bacillota</taxon>
        <taxon>Clostridia</taxon>
        <taxon>Lachnospirales</taxon>
        <taxon>Lachnospiraceae</taxon>
        <taxon>Sporofaciens</taxon>
    </lineage>
</organism>
<gene>
    <name evidence="2" type="ORF">GN277_09720</name>
</gene>
<dbReference type="Gene3D" id="1.10.260.40">
    <property type="entry name" value="lambda repressor-like DNA-binding domains"/>
    <property type="match status" value="1"/>
</dbReference>
<evidence type="ECO:0000259" key="1">
    <source>
        <dbReference type="Pfam" id="PF13443"/>
    </source>
</evidence>
<dbReference type="EMBL" id="WUQX01000001">
    <property type="protein sequence ID" value="MXP75654.1"/>
    <property type="molecule type" value="Genomic_DNA"/>
</dbReference>
<dbReference type="AlphaFoldDB" id="A0A7X3SIS5"/>
<dbReference type="RefSeq" id="WP_004080811.1">
    <property type="nucleotide sequence ID" value="NZ_WUQX01000001.1"/>
</dbReference>
<sequence>MIKYDRLWDTLKEKGISQYKLIKDYGIDKAQLHRLRKNMVVKTMILNNLCRILDCRIEDIMEYVSDDMENK</sequence>
<dbReference type="Pfam" id="PF13443">
    <property type="entry name" value="HTH_26"/>
    <property type="match status" value="1"/>
</dbReference>
<reference evidence="2 3" key="1">
    <citation type="submission" date="2019-12" db="EMBL/GenBank/DDBJ databases">
        <title>Sporaefaciens musculi gen. nov., sp. nov., a novel bacterium isolated from the caecum of an obese mouse.</title>
        <authorList>
            <person name="Rasmussen T.S."/>
            <person name="Streidl T."/>
            <person name="Hitch T.C.A."/>
            <person name="Wortmann E."/>
            <person name="Deptula P."/>
            <person name="Hansen M."/>
            <person name="Nielsen D.S."/>
            <person name="Clavel T."/>
            <person name="Vogensen F.K."/>
        </authorList>
    </citation>
    <scope>NUCLEOTIDE SEQUENCE [LARGE SCALE GENOMIC DNA]</scope>
    <source>
        <strain evidence="2 3">WCA-9-b2</strain>
    </source>
</reference>
<proteinExistence type="predicted"/>
<feature type="domain" description="HTH cro/C1-type" evidence="1">
    <location>
        <begin position="6"/>
        <end position="66"/>
    </location>
</feature>
<keyword evidence="3" id="KW-1185">Reference proteome</keyword>
<accession>A0A7X3SIS5</accession>